<keyword evidence="2" id="KW-1185">Reference proteome</keyword>
<proteinExistence type="predicted"/>
<protein>
    <submittedName>
        <fullName evidence="1">Uncharacterized protein</fullName>
    </submittedName>
</protein>
<gene>
    <name evidence="1" type="ORF">QLX08_004480</name>
</gene>
<reference evidence="1 2" key="1">
    <citation type="submission" date="2024-05" db="EMBL/GenBank/DDBJ databases">
        <title>The nuclear and mitochondrial genome assemblies of Tetragonisca angustula (Apidae: Meliponini), a tiny yet remarkable pollinator in the Neotropics.</title>
        <authorList>
            <person name="Ferrari R."/>
            <person name="Ricardo P.C."/>
            <person name="Dias F.C."/>
            <person name="Araujo N.S."/>
            <person name="Soares D.O."/>
            <person name="Zhou Q.-S."/>
            <person name="Zhu C.-D."/>
            <person name="Coutinho L."/>
            <person name="Airas M.C."/>
            <person name="Batista T.M."/>
        </authorList>
    </citation>
    <scope>NUCLEOTIDE SEQUENCE [LARGE SCALE GENOMIC DNA]</scope>
    <source>
        <strain evidence="1">ASF017062</strain>
        <tissue evidence="1">Abdomen</tissue>
    </source>
</reference>
<name>A0AAW1A2C9_9HYME</name>
<accession>A0AAW1A2C9</accession>
<organism evidence="1 2">
    <name type="scientific">Tetragonisca angustula</name>
    <dbReference type="NCBI Taxonomy" id="166442"/>
    <lineage>
        <taxon>Eukaryota</taxon>
        <taxon>Metazoa</taxon>
        <taxon>Ecdysozoa</taxon>
        <taxon>Arthropoda</taxon>
        <taxon>Hexapoda</taxon>
        <taxon>Insecta</taxon>
        <taxon>Pterygota</taxon>
        <taxon>Neoptera</taxon>
        <taxon>Endopterygota</taxon>
        <taxon>Hymenoptera</taxon>
        <taxon>Apocrita</taxon>
        <taxon>Aculeata</taxon>
        <taxon>Apoidea</taxon>
        <taxon>Anthophila</taxon>
        <taxon>Apidae</taxon>
        <taxon>Tetragonisca</taxon>
    </lineage>
</organism>
<dbReference type="Proteomes" id="UP001432146">
    <property type="component" value="Unassembled WGS sequence"/>
</dbReference>
<comment type="caution">
    <text evidence="1">The sequence shown here is derived from an EMBL/GenBank/DDBJ whole genome shotgun (WGS) entry which is preliminary data.</text>
</comment>
<evidence type="ECO:0000313" key="1">
    <source>
        <dbReference type="EMBL" id="KAK9304030.1"/>
    </source>
</evidence>
<sequence length="90" mass="9626">MAHNGGGDTVVMILEFEGDRGCSRHDETPSDEATWREQRLAFGPVRCDGSREDDSPVQNGRRVIGGCTVFFSSCSPGGHVGTDVSPQFPG</sequence>
<evidence type="ECO:0000313" key="2">
    <source>
        <dbReference type="Proteomes" id="UP001432146"/>
    </source>
</evidence>
<dbReference type="EMBL" id="JAWNGG020000068">
    <property type="protein sequence ID" value="KAK9304030.1"/>
    <property type="molecule type" value="Genomic_DNA"/>
</dbReference>
<dbReference type="AlphaFoldDB" id="A0AAW1A2C9"/>